<dbReference type="Pfam" id="PF06480">
    <property type="entry name" value="FtsH_ext"/>
    <property type="match status" value="1"/>
</dbReference>
<evidence type="ECO:0000313" key="5">
    <source>
        <dbReference type="Proteomes" id="UP000887565"/>
    </source>
</evidence>
<protein>
    <submittedName>
        <fullName evidence="6">Peptidase M41 FtsH extracellular domain-containing protein</fullName>
    </submittedName>
</protein>
<keyword evidence="5" id="KW-1185">Reference proteome</keyword>
<evidence type="ECO:0000256" key="3">
    <source>
        <dbReference type="SAM" id="Phobius"/>
    </source>
</evidence>
<accession>A0A915JMK1</accession>
<evidence type="ECO:0000256" key="2">
    <source>
        <dbReference type="ARBA" id="ARBA00022801"/>
    </source>
</evidence>
<dbReference type="GO" id="GO:0006508">
    <property type="term" value="P:proteolysis"/>
    <property type="evidence" value="ECO:0007669"/>
    <property type="project" value="UniProtKB-KW"/>
</dbReference>
<evidence type="ECO:0000256" key="1">
    <source>
        <dbReference type="ARBA" id="ARBA00022670"/>
    </source>
</evidence>
<dbReference type="GO" id="GO:0005524">
    <property type="term" value="F:ATP binding"/>
    <property type="evidence" value="ECO:0007669"/>
    <property type="project" value="InterPro"/>
</dbReference>
<name>A0A915JMK1_ROMCU</name>
<keyword evidence="1" id="KW-0645">Protease</keyword>
<dbReference type="GO" id="GO:0016020">
    <property type="term" value="C:membrane"/>
    <property type="evidence" value="ECO:0007669"/>
    <property type="project" value="InterPro"/>
</dbReference>
<organism evidence="5 6">
    <name type="scientific">Romanomermis culicivorax</name>
    <name type="common">Nematode worm</name>
    <dbReference type="NCBI Taxonomy" id="13658"/>
    <lineage>
        <taxon>Eukaryota</taxon>
        <taxon>Metazoa</taxon>
        <taxon>Ecdysozoa</taxon>
        <taxon>Nematoda</taxon>
        <taxon>Enoplea</taxon>
        <taxon>Dorylaimia</taxon>
        <taxon>Mermithida</taxon>
        <taxon>Mermithoidea</taxon>
        <taxon>Mermithidae</taxon>
        <taxon>Romanomermis</taxon>
    </lineage>
</organism>
<proteinExistence type="predicted"/>
<evidence type="ECO:0000313" key="6">
    <source>
        <dbReference type="WBParaSite" id="nRc.2.0.1.t27322-RA"/>
    </source>
</evidence>
<feature type="domain" description="Peptidase M41 FtsH extracellular" evidence="4">
    <location>
        <begin position="98"/>
        <end position="208"/>
    </location>
</feature>
<dbReference type="GO" id="GO:0008270">
    <property type="term" value="F:zinc ion binding"/>
    <property type="evidence" value="ECO:0007669"/>
    <property type="project" value="InterPro"/>
</dbReference>
<reference evidence="6" key="1">
    <citation type="submission" date="2022-11" db="UniProtKB">
        <authorList>
            <consortium name="WormBaseParasite"/>
        </authorList>
    </citation>
    <scope>IDENTIFICATION</scope>
</reference>
<feature type="transmembrane region" description="Helical" evidence="3">
    <location>
        <begin position="91"/>
        <end position="110"/>
    </location>
</feature>
<dbReference type="GO" id="GO:0004176">
    <property type="term" value="F:ATP-dependent peptidase activity"/>
    <property type="evidence" value="ECO:0007669"/>
    <property type="project" value="InterPro"/>
</dbReference>
<dbReference type="GO" id="GO:0004222">
    <property type="term" value="F:metalloendopeptidase activity"/>
    <property type="evidence" value="ECO:0007669"/>
    <property type="project" value="InterPro"/>
</dbReference>
<dbReference type="InterPro" id="IPR011546">
    <property type="entry name" value="Pept_M41_FtsH_extracell"/>
</dbReference>
<keyword evidence="3" id="KW-0472">Membrane</keyword>
<sequence>MLKNYALMTQLTPKWKTPDYNIDMNRCFFPYQVLRVGLRSSRSYRNAFDVLPSLQRPTHTRYLSTSRLLKQFYPPDGKRPDDKDKKPPEGLSSFVNFLSFVALGLSFLYFTRRNKGNGQSPDDAFTQQQRTVSWREFVGDMLAKGEVEQIVVNPPNTRVFIKLHDNAVLKGQSMSSNILPPVFQMEVPSLASFEDNLRKAERELGIPADRGVLVVYNRVNAT</sequence>
<keyword evidence="3" id="KW-1133">Transmembrane helix</keyword>
<dbReference type="WBParaSite" id="nRc.2.0.1.t27322-RA">
    <property type="protein sequence ID" value="nRc.2.0.1.t27322-RA"/>
    <property type="gene ID" value="nRc.2.0.1.g27322"/>
</dbReference>
<evidence type="ECO:0000259" key="4">
    <source>
        <dbReference type="Pfam" id="PF06480"/>
    </source>
</evidence>
<dbReference type="AlphaFoldDB" id="A0A915JMK1"/>
<keyword evidence="2" id="KW-0378">Hydrolase</keyword>
<keyword evidence="3" id="KW-0812">Transmembrane</keyword>
<dbReference type="Gene3D" id="3.40.1690.20">
    <property type="match status" value="1"/>
</dbReference>
<dbReference type="Proteomes" id="UP000887565">
    <property type="component" value="Unplaced"/>
</dbReference>